<evidence type="ECO:0000256" key="1">
    <source>
        <dbReference type="SAM" id="Phobius"/>
    </source>
</evidence>
<proteinExistence type="predicted"/>
<reference evidence="3" key="1">
    <citation type="submission" date="2017-09" db="EMBL/GenBank/DDBJ databases">
        <title>Depth-based differentiation of microbial function through sediment-hosted aquifers and enrichment of novel symbionts in the deep terrestrial subsurface.</title>
        <authorList>
            <person name="Probst A.J."/>
            <person name="Ladd B."/>
            <person name="Jarett J.K."/>
            <person name="Geller-Mcgrath D.E."/>
            <person name="Sieber C.M.K."/>
            <person name="Emerson J.B."/>
            <person name="Anantharaman K."/>
            <person name="Thomas B.C."/>
            <person name="Malmstrom R."/>
            <person name="Stieglmeier M."/>
            <person name="Klingl A."/>
            <person name="Woyke T."/>
            <person name="Ryan C.M."/>
            <person name="Banfield J.F."/>
        </authorList>
    </citation>
    <scope>NUCLEOTIDE SEQUENCE [LARGE SCALE GENOMIC DNA]</scope>
</reference>
<keyword evidence="1" id="KW-1133">Transmembrane helix</keyword>
<protein>
    <submittedName>
        <fullName evidence="2">Uncharacterized protein</fullName>
    </submittedName>
</protein>
<dbReference type="Proteomes" id="UP000230973">
    <property type="component" value="Unassembled WGS sequence"/>
</dbReference>
<gene>
    <name evidence="2" type="ORF">COY93_01635</name>
</gene>
<sequence>MRKARLLRLIPVAVLGLIIGIFTLLTSAGLLAYLLDDSLTFVNDTDGRIEFMVFFHDNYDLENGKVSRVYALEPGDEKRIRDSYPACVHLNNSGESFLLEMEIGADEQTLNLLEIMNSGACPLDLDEWNAGDRWKCVVKKSGVLPCQPIK</sequence>
<keyword evidence="1" id="KW-0472">Membrane</keyword>
<keyword evidence="1" id="KW-0812">Transmembrane</keyword>
<evidence type="ECO:0000313" key="3">
    <source>
        <dbReference type="Proteomes" id="UP000230973"/>
    </source>
</evidence>
<evidence type="ECO:0000313" key="2">
    <source>
        <dbReference type="EMBL" id="PIY62986.1"/>
    </source>
</evidence>
<organism evidence="2 3">
    <name type="scientific">Candidatus Uhrbacteria bacterium CG_4_10_14_0_8_um_filter_58_22</name>
    <dbReference type="NCBI Taxonomy" id="1975029"/>
    <lineage>
        <taxon>Bacteria</taxon>
        <taxon>Candidatus Uhriibacteriota</taxon>
    </lineage>
</organism>
<comment type="caution">
    <text evidence="2">The sequence shown here is derived from an EMBL/GenBank/DDBJ whole genome shotgun (WGS) entry which is preliminary data.</text>
</comment>
<feature type="transmembrane region" description="Helical" evidence="1">
    <location>
        <begin position="12"/>
        <end position="35"/>
    </location>
</feature>
<dbReference type="AlphaFoldDB" id="A0A2M7QAE9"/>
<dbReference type="EMBL" id="PFLC01000021">
    <property type="protein sequence ID" value="PIY62986.1"/>
    <property type="molecule type" value="Genomic_DNA"/>
</dbReference>
<name>A0A2M7QAE9_9BACT</name>
<accession>A0A2M7QAE9</accession>